<evidence type="ECO:0000313" key="1">
    <source>
        <dbReference type="EMBL" id="MDR7385226.1"/>
    </source>
</evidence>
<sequence length="96" mass="10164">MSTDITWASTWKCPDCGTTKPIAPGENTKPISDAHECDSTTLAIHQAGLAGWVDGYRFALEHLDEPMVVADRAEFGTGWAGMVGAGAVVIESEEPS</sequence>
<dbReference type="RefSeq" id="WP_274997231.1">
    <property type="nucleotide sequence ID" value="NZ_JAJQQP010000015.1"/>
</dbReference>
<comment type="caution">
    <text evidence="1">The sequence shown here is derived from an EMBL/GenBank/DDBJ whole genome shotgun (WGS) entry which is preliminary data.</text>
</comment>
<reference evidence="1 2" key="1">
    <citation type="submission" date="2023-07" db="EMBL/GenBank/DDBJ databases">
        <title>Sequencing the genomes of 1000 actinobacteria strains.</title>
        <authorList>
            <person name="Klenk H.-P."/>
        </authorList>
    </citation>
    <scope>NUCLEOTIDE SEQUENCE [LARGE SCALE GENOMIC DNA]</scope>
    <source>
        <strain evidence="1 2">DSM 45554</strain>
    </source>
</reference>
<accession>A0ABU2CV61</accession>
<proteinExistence type="predicted"/>
<name>A0ABU2CV61_9MICO</name>
<dbReference type="EMBL" id="JAVDYE010000001">
    <property type="protein sequence ID" value="MDR7385226.1"/>
    <property type="molecule type" value="Genomic_DNA"/>
</dbReference>
<organism evidence="1 2">
    <name type="scientific">Promicromonospora iranensis</name>
    <dbReference type="NCBI Taxonomy" id="1105144"/>
    <lineage>
        <taxon>Bacteria</taxon>
        <taxon>Bacillati</taxon>
        <taxon>Actinomycetota</taxon>
        <taxon>Actinomycetes</taxon>
        <taxon>Micrococcales</taxon>
        <taxon>Promicromonosporaceae</taxon>
        <taxon>Promicromonospora</taxon>
    </lineage>
</organism>
<evidence type="ECO:0000313" key="2">
    <source>
        <dbReference type="Proteomes" id="UP001183585"/>
    </source>
</evidence>
<gene>
    <name evidence="1" type="ORF">J2S48_004741</name>
</gene>
<protein>
    <submittedName>
        <fullName evidence="1">Uncharacterized protein</fullName>
    </submittedName>
</protein>
<keyword evidence="2" id="KW-1185">Reference proteome</keyword>
<dbReference type="Proteomes" id="UP001183585">
    <property type="component" value="Unassembled WGS sequence"/>
</dbReference>